<feature type="domain" description="CUB" evidence="4">
    <location>
        <begin position="81"/>
        <end position="175"/>
    </location>
</feature>
<evidence type="ECO:0000256" key="3">
    <source>
        <dbReference type="PROSITE-ProRule" id="PRU00059"/>
    </source>
</evidence>
<dbReference type="SMART" id="SM00042">
    <property type="entry name" value="CUB"/>
    <property type="match status" value="2"/>
</dbReference>
<dbReference type="InterPro" id="IPR035914">
    <property type="entry name" value="Sperma_CUB_dom_sf"/>
</dbReference>
<dbReference type="SUPFAM" id="SSF49854">
    <property type="entry name" value="Spermadhesin, CUB domain"/>
    <property type="match status" value="2"/>
</dbReference>
<feature type="domain" description="CUB" evidence="4">
    <location>
        <begin position="211"/>
        <end position="323"/>
    </location>
</feature>
<keyword evidence="1" id="KW-0677">Repeat</keyword>
<dbReference type="EMBL" id="CAUEEQ010041127">
    <property type="protein sequence ID" value="CAJ0956057.1"/>
    <property type="molecule type" value="Genomic_DNA"/>
</dbReference>
<dbReference type="Pfam" id="PF00089">
    <property type="entry name" value="Trypsin"/>
    <property type="match status" value="1"/>
</dbReference>
<name>A0ABN9M3S4_9NEOB</name>
<dbReference type="Gene3D" id="2.60.120.290">
    <property type="entry name" value="Spermadhesin, CUB domain"/>
    <property type="match status" value="2"/>
</dbReference>
<dbReference type="Gene3D" id="2.40.10.10">
    <property type="entry name" value="Trypsin-like serine proteases"/>
    <property type="match status" value="1"/>
</dbReference>
<dbReference type="InterPro" id="IPR000859">
    <property type="entry name" value="CUB_dom"/>
</dbReference>
<reference evidence="5" key="1">
    <citation type="submission" date="2023-07" db="EMBL/GenBank/DDBJ databases">
        <authorList>
            <person name="Stuckert A."/>
        </authorList>
    </citation>
    <scope>NUCLEOTIDE SEQUENCE</scope>
</reference>
<gene>
    <name evidence="5" type="ORF">RIMI_LOCUS15351438</name>
</gene>
<keyword evidence="6" id="KW-1185">Reference proteome</keyword>
<dbReference type="InterPro" id="IPR001254">
    <property type="entry name" value="Trypsin_dom"/>
</dbReference>
<evidence type="ECO:0000313" key="6">
    <source>
        <dbReference type="Proteomes" id="UP001176940"/>
    </source>
</evidence>
<dbReference type="PANTHER" id="PTHR24251:SF16">
    <property type="entry name" value="OVOCHYMASE-2"/>
    <property type="match status" value="1"/>
</dbReference>
<comment type="caution">
    <text evidence="5">The sequence shown here is derived from an EMBL/GenBank/DDBJ whole genome shotgun (WGS) entry which is preliminary data.</text>
</comment>
<dbReference type="InterPro" id="IPR043504">
    <property type="entry name" value="Peptidase_S1_PA_chymotrypsin"/>
</dbReference>
<dbReference type="PANTHER" id="PTHR24251">
    <property type="entry name" value="OVOCHYMASE-RELATED"/>
    <property type="match status" value="1"/>
</dbReference>
<keyword evidence="2 3" id="KW-1015">Disulfide bond</keyword>
<dbReference type="Pfam" id="PF00431">
    <property type="entry name" value="CUB"/>
    <property type="match status" value="2"/>
</dbReference>
<comment type="caution">
    <text evidence="3">Lacks conserved residue(s) required for the propagation of feature annotation.</text>
</comment>
<evidence type="ECO:0000256" key="2">
    <source>
        <dbReference type="ARBA" id="ARBA00023157"/>
    </source>
</evidence>
<evidence type="ECO:0000313" key="5">
    <source>
        <dbReference type="EMBL" id="CAJ0956057.1"/>
    </source>
</evidence>
<dbReference type="SUPFAM" id="SSF50494">
    <property type="entry name" value="Trypsin-like serine proteases"/>
    <property type="match status" value="1"/>
</dbReference>
<sequence>MSNCVGVGEQSCASLQTLFCIYPRNIEFTMRVFVGDYDFDMKESTEQSFHVRAVHKHPDFNSKQPYNNDVAVVELGDSGGPFLCQRSHGRNCVWRIFVPEGNHILLRFHRFSVEWDYSCDLDYLGVYSSSGHLIGKFCGDIRPRPLLIPDRNVTVKFFSDFQEFRSGFSLSYEAVDPNLYPGDSVAFCKLVPDFGVQFALRRWVLCKDSECGSVPVIFEEGEIQSMNHPEPYSSNAICQWVVHCPPSHVIELTFQTFELESHEECIFDYVVVHHDLQGNMVAGKFCGFSIPDPIVSVSNVLQITFISDYAANYIGFRAVISFVLSKSRKKLLF</sequence>
<organism evidence="5 6">
    <name type="scientific">Ranitomeya imitator</name>
    <name type="common">mimic poison frog</name>
    <dbReference type="NCBI Taxonomy" id="111125"/>
    <lineage>
        <taxon>Eukaryota</taxon>
        <taxon>Metazoa</taxon>
        <taxon>Chordata</taxon>
        <taxon>Craniata</taxon>
        <taxon>Vertebrata</taxon>
        <taxon>Euteleostomi</taxon>
        <taxon>Amphibia</taxon>
        <taxon>Batrachia</taxon>
        <taxon>Anura</taxon>
        <taxon>Neobatrachia</taxon>
        <taxon>Hyloidea</taxon>
        <taxon>Dendrobatidae</taxon>
        <taxon>Dendrobatinae</taxon>
        <taxon>Ranitomeya</taxon>
    </lineage>
</organism>
<protein>
    <recommendedName>
        <fullName evidence="4">CUB domain-containing protein</fullName>
    </recommendedName>
</protein>
<dbReference type="Proteomes" id="UP001176940">
    <property type="component" value="Unassembled WGS sequence"/>
</dbReference>
<dbReference type="InterPro" id="IPR009003">
    <property type="entry name" value="Peptidase_S1_PA"/>
</dbReference>
<evidence type="ECO:0000259" key="4">
    <source>
        <dbReference type="PROSITE" id="PS01180"/>
    </source>
</evidence>
<dbReference type="CDD" id="cd00041">
    <property type="entry name" value="CUB"/>
    <property type="match status" value="2"/>
</dbReference>
<feature type="disulfide bond" evidence="3">
    <location>
        <begin position="211"/>
        <end position="238"/>
    </location>
</feature>
<evidence type="ECO:0000256" key="1">
    <source>
        <dbReference type="ARBA" id="ARBA00022737"/>
    </source>
</evidence>
<dbReference type="PROSITE" id="PS01180">
    <property type="entry name" value="CUB"/>
    <property type="match status" value="2"/>
</dbReference>
<accession>A0ABN9M3S4</accession>
<proteinExistence type="predicted"/>